<evidence type="ECO:0000313" key="1">
    <source>
        <dbReference type="EnsemblPlants" id="AVESA.00010b.r2.4CG1289870.1.CDS.1"/>
    </source>
</evidence>
<reference evidence="1" key="1">
    <citation type="submission" date="2021-05" db="EMBL/GenBank/DDBJ databases">
        <authorList>
            <person name="Scholz U."/>
            <person name="Mascher M."/>
            <person name="Fiebig A."/>
        </authorList>
    </citation>
    <scope>NUCLEOTIDE SEQUENCE [LARGE SCALE GENOMIC DNA]</scope>
</reference>
<sequence length="270" mass="29107">MVKKLGLATLTFSSSKQPDTAAPSSMASSSSMSASSWQWPSCKQPRTLSFRQHQQQQTAYKTMNSAYLPDSGADSCFSNSFASVDDSLSTVASEAASGLVEANERETVIRALRSDRLFFEPHASPATSSIFDFNKAKLKVKDAACCGASSCSTGKQMESFGGATAMTMDSSNPYSDFRASMEEMVMSHGVKDWRWLEEMLRWYIRANGKSTHGHIVGAFVDLLVALGDTASPSSPTTASTNHSSSSFSGTDEIKEEEAGTQSKQKDEVCN</sequence>
<evidence type="ECO:0000313" key="2">
    <source>
        <dbReference type="Proteomes" id="UP001732700"/>
    </source>
</evidence>
<name>A0ACD5WUR5_AVESA</name>
<proteinExistence type="predicted"/>
<dbReference type="Proteomes" id="UP001732700">
    <property type="component" value="Chromosome 4C"/>
</dbReference>
<organism evidence="1 2">
    <name type="scientific">Avena sativa</name>
    <name type="common">Oat</name>
    <dbReference type="NCBI Taxonomy" id="4498"/>
    <lineage>
        <taxon>Eukaryota</taxon>
        <taxon>Viridiplantae</taxon>
        <taxon>Streptophyta</taxon>
        <taxon>Embryophyta</taxon>
        <taxon>Tracheophyta</taxon>
        <taxon>Spermatophyta</taxon>
        <taxon>Magnoliopsida</taxon>
        <taxon>Liliopsida</taxon>
        <taxon>Poales</taxon>
        <taxon>Poaceae</taxon>
        <taxon>BOP clade</taxon>
        <taxon>Pooideae</taxon>
        <taxon>Poodae</taxon>
        <taxon>Poeae</taxon>
        <taxon>Poeae Chloroplast Group 1 (Aveneae type)</taxon>
        <taxon>Aveninae</taxon>
        <taxon>Avena</taxon>
    </lineage>
</organism>
<accession>A0ACD5WUR5</accession>
<reference evidence="1" key="2">
    <citation type="submission" date="2025-09" db="UniProtKB">
        <authorList>
            <consortium name="EnsemblPlants"/>
        </authorList>
    </citation>
    <scope>IDENTIFICATION</scope>
</reference>
<keyword evidence="2" id="KW-1185">Reference proteome</keyword>
<dbReference type="EnsemblPlants" id="AVESA.00010b.r2.4CG1289870.1">
    <property type="protein sequence ID" value="AVESA.00010b.r2.4CG1289870.1.CDS.1"/>
    <property type="gene ID" value="AVESA.00010b.r2.4CG1289870"/>
</dbReference>
<protein>
    <submittedName>
        <fullName evidence="1">Uncharacterized protein</fullName>
    </submittedName>
</protein>